<accession>A0A1G7C1E6</accession>
<protein>
    <recommendedName>
        <fullName evidence="2">DUF6759 domain-containing protein</fullName>
    </recommendedName>
</protein>
<feature type="signal peptide" evidence="1">
    <location>
        <begin position="1"/>
        <end position="20"/>
    </location>
</feature>
<dbReference type="OrthoDB" id="1250055at2"/>
<organism evidence="3 4">
    <name type="scientific">Riemerella columbipharyngis</name>
    <dbReference type="NCBI Taxonomy" id="1071918"/>
    <lineage>
        <taxon>Bacteria</taxon>
        <taxon>Pseudomonadati</taxon>
        <taxon>Bacteroidota</taxon>
        <taxon>Flavobacteriia</taxon>
        <taxon>Flavobacteriales</taxon>
        <taxon>Weeksellaceae</taxon>
        <taxon>Riemerella</taxon>
    </lineage>
</organism>
<dbReference type="InterPro" id="IPR046647">
    <property type="entry name" value="DUF6759"/>
</dbReference>
<dbReference type="Proteomes" id="UP000198517">
    <property type="component" value="Unassembled WGS sequence"/>
</dbReference>
<evidence type="ECO:0000256" key="1">
    <source>
        <dbReference type="SAM" id="SignalP"/>
    </source>
</evidence>
<gene>
    <name evidence="3" type="ORF">SAMN05421544_10723</name>
</gene>
<name>A0A1G7C1E6_9FLAO</name>
<sequence>MKRVLGICFLSAFLFGFSQSKYTLEQALGSNDIRVVANYIKFNSNSPKIDQLKARLYYLLNPAAASNKETKEVKEKNSTTKNILFRKDKTDQKTVALLNHLFSNDPHTKEVYLKIINQSQCPIAVKISGIKTYTLQIPAMGNNSLLLDKGDYTLVSKLCHSKYLSKKSLTRDIQITISEN</sequence>
<evidence type="ECO:0000259" key="2">
    <source>
        <dbReference type="Pfam" id="PF20545"/>
    </source>
</evidence>
<keyword evidence="1" id="KW-0732">Signal</keyword>
<dbReference type="EMBL" id="FNAS01000007">
    <property type="protein sequence ID" value="SDE33099.1"/>
    <property type="molecule type" value="Genomic_DNA"/>
</dbReference>
<proteinExistence type="predicted"/>
<dbReference type="AlphaFoldDB" id="A0A1G7C1E6"/>
<feature type="chain" id="PRO_5011769721" description="DUF6759 domain-containing protein" evidence="1">
    <location>
        <begin position="21"/>
        <end position="180"/>
    </location>
</feature>
<dbReference type="Pfam" id="PF20545">
    <property type="entry name" value="DUF6759"/>
    <property type="match status" value="1"/>
</dbReference>
<evidence type="ECO:0000313" key="4">
    <source>
        <dbReference type="Proteomes" id="UP000198517"/>
    </source>
</evidence>
<dbReference type="RefSeq" id="WP_092736420.1">
    <property type="nucleotide sequence ID" value="NZ_FNAS01000007.1"/>
</dbReference>
<keyword evidence="4" id="KW-1185">Reference proteome</keyword>
<feature type="domain" description="DUF6759" evidence="2">
    <location>
        <begin position="89"/>
        <end position="180"/>
    </location>
</feature>
<reference evidence="3 4" key="1">
    <citation type="submission" date="2016-10" db="EMBL/GenBank/DDBJ databases">
        <authorList>
            <person name="de Groot N.N."/>
        </authorList>
    </citation>
    <scope>NUCLEOTIDE SEQUENCE [LARGE SCALE GENOMIC DNA]</scope>
    <source>
        <strain evidence="3 4">DSM 24015</strain>
    </source>
</reference>
<evidence type="ECO:0000313" key="3">
    <source>
        <dbReference type="EMBL" id="SDE33099.1"/>
    </source>
</evidence>